<feature type="modified residue" description="Phosphotyrosine" evidence="10">
    <location>
        <position position="245"/>
    </location>
</feature>
<protein>
    <recommendedName>
        <fullName evidence="5 10">L-lactate dehydrogenase</fullName>
        <shortName evidence="10">L-LDH</shortName>
        <ecNumber evidence="4 10">1.1.1.27</ecNumber>
    </recommendedName>
</protein>
<evidence type="ECO:0000256" key="11">
    <source>
        <dbReference type="PIRSR" id="PIRSR000102-1"/>
    </source>
</evidence>
<dbReference type="Gene3D" id="3.40.50.720">
    <property type="entry name" value="NAD(P)-binding Rossmann-like Domain"/>
    <property type="match status" value="1"/>
</dbReference>
<dbReference type="CDD" id="cd05291">
    <property type="entry name" value="HicDH_like"/>
    <property type="match status" value="1"/>
</dbReference>
<feature type="binding site" evidence="10">
    <location>
        <position position="169"/>
    </location>
    <ligand>
        <name>NAD(+)</name>
        <dbReference type="ChEBI" id="CHEBI:57540"/>
    </ligand>
</feature>
<dbReference type="SUPFAM" id="SSF51735">
    <property type="entry name" value="NAD(P)-binding Rossmann-fold domains"/>
    <property type="match status" value="1"/>
</dbReference>
<feature type="binding site" evidence="12">
    <location>
        <position position="121"/>
    </location>
    <ligand>
        <name>NAD(+)</name>
        <dbReference type="ChEBI" id="CHEBI:57540"/>
    </ligand>
</feature>
<comment type="subcellular location">
    <subcellularLocation>
        <location evidence="10">Cytoplasm</location>
    </subcellularLocation>
</comment>
<dbReference type="EMBL" id="CP021474">
    <property type="protein sequence ID" value="ARW19090.1"/>
    <property type="molecule type" value="Genomic_DNA"/>
</dbReference>
<dbReference type="InterPro" id="IPR001557">
    <property type="entry name" value="L-lactate/malate_DH"/>
</dbReference>
<gene>
    <name evidence="10" type="primary">ldh</name>
    <name evidence="15" type="ORF">S100892_00485</name>
</gene>
<dbReference type="InterPro" id="IPR015955">
    <property type="entry name" value="Lactate_DH/Glyco_Ohase_4_C"/>
</dbReference>
<keyword evidence="7 10" id="KW-0520">NAD</keyword>
<feature type="domain" description="Lactate/malate dehydrogenase N-terminal" evidence="13">
    <location>
        <begin position="31"/>
        <end position="168"/>
    </location>
</feature>
<dbReference type="AlphaFoldDB" id="A0A1Y0VLL7"/>
<dbReference type="Proteomes" id="UP000196118">
    <property type="component" value="Chromosome"/>
</dbReference>
<accession>A0A1Y0VLL7</accession>
<dbReference type="InterPro" id="IPR036291">
    <property type="entry name" value="NAD(P)-bd_dom_sf"/>
</dbReference>
<dbReference type="FunFam" id="3.40.50.720:FF:000018">
    <property type="entry name" value="Malate dehydrogenase"/>
    <property type="match status" value="1"/>
</dbReference>
<evidence type="ECO:0000256" key="9">
    <source>
        <dbReference type="ARBA" id="ARBA00056904"/>
    </source>
</evidence>
<dbReference type="PRINTS" id="PR00086">
    <property type="entry name" value="LLDHDRGNASE"/>
</dbReference>
<feature type="binding site" evidence="10 12">
    <location>
        <position position="61"/>
    </location>
    <ligand>
        <name>NAD(+)</name>
        <dbReference type="ChEBI" id="CHEBI:57540"/>
    </ligand>
</feature>
<dbReference type="GO" id="GO:0004459">
    <property type="term" value="F:L-lactate dehydrogenase (NAD+) activity"/>
    <property type="evidence" value="ECO:0007669"/>
    <property type="project" value="UniProtKB-UniRule"/>
</dbReference>
<sequence length="342" mass="37035">MKMLYLVLFDKFKYYMKKGIDLLSKIQNHQKVVLVGDGAVGSSYAFAMAQQGIAEEFVIVDVVKDRTVGDALDLEDATPFTAPKNIYSGEYSDCKDADLVVITAGAPQKPGETRLDLVNKNLNILSTIVKPVVDSGFDGIFLVAANPVDILTYATWKFSGFPKEKVIGSGISLDSARLRVALGKKFNVSPDSVDAYIMGEHGDSEFAAYSTASIGTKPLLDIAKEEGVSTDELAKIEDSVRNKAYEIINKKGATFYGVGTALMRISKAILRDENAVLPVGAYMDGEYGLNDIYIGTPAVINGQGLNRVIESPLSDDEMKKMTDSATTLKKVLTDGLKALEEK</sequence>
<feature type="binding site" evidence="10">
    <location>
        <position position="40"/>
    </location>
    <ligand>
        <name>NAD(+)</name>
        <dbReference type="ChEBI" id="CHEBI:57540"/>
    </ligand>
</feature>
<keyword evidence="10" id="KW-0597">Phosphoprotein</keyword>
<comment type="subunit">
    <text evidence="3 10">Homotetramer.</text>
</comment>
<comment type="caution">
    <text evidence="10">Lacks conserved residue(s) required for the propagation of feature annotation.</text>
</comment>
<dbReference type="InterPro" id="IPR001236">
    <property type="entry name" value="Lactate/malate_DH_N"/>
</dbReference>
<dbReference type="GO" id="GO:0006089">
    <property type="term" value="P:lactate metabolic process"/>
    <property type="evidence" value="ECO:0007669"/>
    <property type="project" value="TreeGrafter"/>
</dbReference>
<evidence type="ECO:0000313" key="16">
    <source>
        <dbReference type="Proteomes" id="UP000196118"/>
    </source>
</evidence>
<evidence type="ECO:0000256" key="1">
    <source>
        <dbReference type="ARBA" id="ARBA00004843"/>
    </source>
</evidence>
<evidence type="ECO:0000259" key="13">
    <source>
        <dbReference type="Pfam" id="PF00056"/>
    </source>
</evidence>
<dbReference type="UniPathway" id="UPA00554">
    <property type="reaction ID" value="UER00611"/>
</dbReference>
<dbReference type="SUPFAM" id="SSF56327">
    <property type="entry name" value="LDH C-terminal domain-like"/>
    <property type="match status" value="1"/>
</dbReference>
<dbReference type="EC" id="1.1.1.27" evidence="4 10"/>
<feature type="binding site" evidence="10">
    <location>
        <position position="108"/>
    </location>
    <ligand>
        <name>substrate</name>
    </ligand>
</feature>
<dbReference type="Pfam" id="PF02866">
    <property type="entry name" value="Ldh_1_C"/>
    <property type="match status" value="1"/>
</dbReference>
<evidence type="ECO:0000256" key="7">
    <source>
        <dbReference type="ARBA" id="ARBA00023027"/>
    </source>
</evidence>
<evidence type="ECO:0000256" key="2">
    <source>
        <dbReference type="ARBA" id="ARBA00006054"/>
    </source>
</evidence>
<dbReference type="PANTHER" id="PTHR43128:SF16">
    <property type="entry name" value="L-LACTATE DEHYDROGENASE"/>
    <property type="match status" value="1"/>
</dbReference>
<evidence type="ECO:0000256" key="12">
    <source>
        <dbReference type="PIRSR" id="PIRSR000102-3"/>
    </source>
</evidence>
<dbReference type="Pfam" id="PF00056">
    <property type="entry name" value="Ldh_1_N"/>
    <property type="match status" value="1"/>
</dbReference>
<feature type="binding site" evidence="10">
    <location>
        <begin position="146"/>
        <end position="149"/>
    </location>
    <ligand>
        <name>substrate</name>
    </ligand>
</feature>
<dbReference type="GO" id="GO:0005737">
    <property type="term" value="C:cytoplasm"/>
    <property type="evidence" value="ECO:0007669"/>
    <property type="project" value="UniProtKB-SubCell"/>
</dbReference>
<dbReference type="NCBIfam" id="TIGR01771">
    <property type="entry name" value="L-LDH-NAD"/>
    <property type="match status" value="1"/>
</dbReference>
<feature type="binding site" evidence="10">
    <location>
        <position position="127"/>
    </location>
    <ligand>
        <name>NAD(+)</name>
        <dbReference type="ChEBI" id="CHEBI:57540"/>
    </ligand>
</feature>
<feature type="binding site" evidence="10">
    <location>
        <position position="66"/>
    </location>
    <ligand>
        <name>NAD(+)</name>
        <dbReference type="ChEBI" id="CHEBI:57540"/>
    </ligand>
</feature>
<dbReference type="PIRSF" id="PIRSF000102">
    <property type="entry name" value="Lac_mal_DH"/>
    <property type="match status" value="1"/>
</dbReference>
<dbReference type="PANTHER" id="PTHR43128">
    <property type="entry name" value="L-2-HYDROXYCARBOXYLATE DEHYDROGENASE (NAD(P)(+))"/>
    <property type="match status" value="1"/>
</dbReference>
<feature type="binding site" evidence="10">
    <location>
        <begin position="105"/>
        <end position="106"/>
    </location>
    <ligand>
        <name>NAD(+)</name>
        <dbReference type="ChEBI" id="CHEBI:57540"/>
    </ligand>
</feature>
<dbReference type="HAMAP" id="MF_00488">
    <property type="entry name" value="Lactate_dehydrog"/>
    <property type="match status" value="1"/>
</dbReference>
<reference evidence="15 16" key="1">
    <citation type="submission" date="2017-05" db="EMBL/GenBank/DDBJ databases">
        <title>Genome sequence of Pediococcus pentosaceus strain SRCM100892.</title>
        <authorList>
            <person name="Cho S.H."/>
        </authorList>
    </citation>
    <scope>NUCLEOTIDE SEQUENCE [LARGE SCALE GENOMIC DNA]</scope>
    <source>
        <strain evidence="15 16">SRCM100892</strain>
    </source>
</reference>
<evidence type="ECO:0000256" key="8">
    <source>
        <dbReference type="ARBA" id="ARBA00049258"/>
    </source>
</evidence>
<evidence type="ECO:0000256" key="5">
    <source>
        <dbReference type="ARBA" id="ARBA00016495"/>
    </source>
</evidence>
<evidence type="ECO:0000259" key="14">
    <source>
        <dbReference type="Pfam" id="PF02866"/>
    </source>
</evidence>
<feature type="binding site" evidence="10">
    <location>
        <begin position="144"/>
        <end position="146"/>
    </location>
    <ligand>
        <name>NAD(+)</name>
        <dbReference type="ChEBI" id="CHEBI:57540"/>
    </ligand>
</feature>
<dbReference type="InterPro" id="IPR018177">
    <property type="entry name" value="L-lactate_DH_AS"/>
</dbReference>
<feature type="binding site" evidence="10">
    <location>
        <position position="254"/>
    </location>
    <ligand>
        <name>substrate</name>
    </ligand>
</feature>
<proteinExistence type="inferred from homology"/>
<keyword evidence="10" id="KW-0963">Cytoplasm</keyword>
<feature type="binding site" evidence="12">
    <location>
        <begin position="36"/>
        <end position="41"/>
    </location>
    <ligand>
        <name>NAD(+)</name>
        <dbReference type="ChEBI" id="CHEBI:57540"/>
    </ligand>
</feature>
<evidence type="ECO:0000313" key="15">
    <source>
        <dbReference type="EMBL" id="ARW19090.1"/>
    </source>
</evidence>
<feature type="domain" description="Lactate/malate dehydrogenase C-terminal" evidence="14">
    <location>
        <begin position="172"/>
        <end position="337"/>
    </location>
</feature>
<dbReference type="NCBIfam" id="NF000824">
    <property type="entry name" value="PRK00066.1"/>
    <property type="match status" value="1"/>
</dbReference>
<comment type="pathway">
    <text evidence="1 10">Fermentation; pyruvate fermentation to lactate; (S)-lactate from pyruvate: step 1/1.</text>
</comment>
<dbReference type="InterPro" id="IPR022383">
    <property type="entry name" value="Lactate/malate_DH_C"/>
</dbReference>
<feature type="binding site" evidence="10">
    <location>
        <position position="91"/>
    </location>
    <ligand>
        <name>NAD(+)</name>
        <dbReference type="ChEBI" id="CHEBI:57540"/>
    </ligand>
</feature>
<feature type="binding site" evidence="10">
    <location>
        <position position="114"/>
    </location>
    <ligand>
        <name>substrate</name>
    </ligand>
</feature>
<dbReference type="InterPro" id="IPR011304">
    <property type="entry name" value="L-lactate_DH"/>
</dbReference>
<evidence type="ECO:0000256" key="6">
    <source>
        <dbReference type="ARBA" id="ARBA00023002"/>
    </source>
</evidence>
<feature type="active site" description="Proton acceptor" evidence="10 11">
    <location>
        <position position="201"/>
    </location>
</feature>
<comment type="function">
    <text evidence="9 10">Catalyzes the conversion of lactate to pyruvate.</text>
</comment>
<dbReference type="GO" id="GO:0006096">
    <property type="term" value="P:glycolytic process"/>
    <property type="evidence" value="ECO:0007669"/>
    <property type="project" value="UniProtKB-UniRule"/>
</dbReference>
<comment type="similarity">
    <text evidence="2 10">Belongs to the LDH/MDH superfamily. LDH family.</text>
</comment>
<evidence type="ECO:0000256" key="10">
    <source>
        <dbReference type="HAMAP-Rule" id="MF_00488"/>
    </source>
</evidence>
<organism evidence="15 16">
    <name type="scientific">Pediococcus pentosaceus</name>
    <dbReference type="NCBI Taxonomy" id="1255"/>
    <lineage>
        <taxon>Bacteria</taxon>
        <taxon>Bacillati</taxon>
        <taxon>Bacillota</taxon>
        <taxon>Bacilli</taxon>
        <taxon>Lactobacillales</taxon>
        <taxon>Lactobacillaceae</taxon>
        <taxon>Pediococcus</taxon>
    </lineage>
</organism>
<feature type="binding site" evidence="10">
    <location>
        <begin position="174"/>
        <end position="177"/>
    </location>
    <ligand>
        <name>substrate</name>
    </ligand>
</feature>
<keyword evidence="6 10" id="KW-0560">Oxidoreductase</keyword>
<evidence type="ECO:0000256" key="4">
    <source>
        <dbReference type="ARBA" id="ARBA00012967"/>
    </source>
</evidence>
<comment type="catalytic activity">
    <reaction evidence="8 10">
        <text>(S)-lactate + NAD(+) = pyruvate + NADH + H(+)</text>
        <dbReference type="Rhea" id="RHEA:23444"/>
        <dbReference type="ChEBI" id="CHEBI:15361"/>
        <dbReference type="ChEBI" id="CHEBI:15378"/>
        <dbReference type="ChEBI" id="CHEBI:16651"/>
        <dbReference type="ChEBI" id="CHEBI:57540"/>
        <dbReference type="ChEBI" id="CHEBI:57945"/>
        <dbReference type="EC" id="1.1.1.27"/>
    </reaction>
</comment>
<evidence type="ECO:0000256" key="3">
    <source>
        <dbReference type="ARBA" id="ARBA00011881"/>
    </source>
</evidence>
<dbReference type="PROSITE" id="PS00064">
    <property type="entry name" value="L_LDH"/>
    <property type="match status" value="1"/>
</dbReference>
<dbReference type="Gene3D" id="3.90.110.10">
    <property type="entry name" value="Lactate dehydrogenase/glycoside hydrolase, family 4, C-terminal"/>
    <property type="match status" value="1"/>
</dbReference>
<name>A0A1Y0VLL7_PEDPE</name>